<keyword evidence="2" id="KW-1185">Reference proteome</keyword>
<sequence>MKALAASLLIVLAGCGAMPRDPEGTSEAIARSRQIRVGLVQGDSDFARPAAARLLRRLAHETGARPVLRAGSTETLFKQLERGDLDLVLAPLDPKSPWMIDVTPGPPLAATGQGEARIEYYPVLRNGENRWIMQVERIARTVAESGAEQ</sequence>
<gene>
    <name evidence="1" type="ORF">ACFQ24_09200</name>
</gene>
<reference evidence="2" key="1">
    <citation type="journal article" date="2019" name="Int. J. Syst. Evol. Microbiol.">
        <title>The Global Catalogue of Microorganisms (GCM) 10K type strain sequencing project: providing services to taxonomists for standard genome sequencing and annotation.</title>
        <authorList>
            <consortium name="The Broad Institute Genomics Platform"/>
            <consortium name="The Broad Institute Genome Sequencing Center for Infectious Disease"/>
            <person name="Wu L."/>
            <person name="Ma J."/>
        </authorList>
    </citation>
    <scope>NUCLEOTIDE SEQUENCE [LARGE SCALE GENOMIC DNA]</scope>
    <source>
        <strain evidence="2">CCUG 54329</strain>
    </source>
</reference>
<evidence type="ECO:0000313" key="2">
    <source>
        <dbReference type="Proteomes" id="UP001597203"/>
    </source>
</evidence>
<proteinExistence type="predicted"/>
<comment type="caution">
    <text evidence="1">The sequence shown here is derived from an EMBL/GenBank/DDBJ whole genome shotgun (WGS) entry which is preliminary data.</text>
</comment>
<name>A0ABW3P275_9SPHN</name>
<dbReference type="EMBL" id="JBHTLS010000118">
    <property type="protein sequence ID" value="MFD1105047.1"/>
    <property type="molecule type" value="Genomic_DNA"/>
</dbReference>
<evidence type="ECO:0000313" key="1">
    <source>
        <dbReference type="EMBL" id="MFD1105047.1"/>
    </source>
</evidence>
<evidence type="ECO:0008006" key="3">
    <source>
        <dbReference type="Google" id="ProtNLM"/>
    </source>
</evidence>
<protein>
    <recommendedName>
        <fullName evidence="3">Lipoprotein</fullName>
    </recommendedName>
</protein>
<organism evidence="1 2">
    <name type="scientific">Sphingobium olei</name>
    <dbReference type="NCBI Taxonomy" id="420955"/>
    <lineage>
        <taxon>Bacteria</taxon>
        <taxon>Pseudomonadati</taxon>
        <taxon>Pseudomonadota</taxon>
        <taxon>Alphaproteobacteria</taxon>
        <taxon>Sphingomonadales</taxon>
        <taxon>Sphingomonadaceae</taxon>
        <taxon>Sphingobium</taxon>
    </lineage>
</organism>
<accession>A0ABW3P275</accession>
<dbReference type="PROSITE" id="PS51257">
    <property type="entry name" value="PROKAR_LIPOPROTEIN"/>
    <property type="match status" value="1"/>
</dbReference>
<dbReference type="Proteomes" id="UP001597203">
    <property type="component" value="Unassembled WGS sequence"/>
</dbReference>
<dbReference type="RefSeq" id="WP_380910544.1">
    <property type="nucleotide sequence ID" value="NZ_JBHTLS010000118.1"/>
</dbReference>